<dbReference type="InterPro" id="IPR005303">
    <property type="entry name" value="MOCOS_middle"/>
</dbReference>
<accession>A0A1V6SQU7</accession>
<evidence type="ECO:0000313" key="3">
    <source>
        <dbReference type="EMBL" id="OQE16417.1"/>
    </source>
</evidence>
<reference evidence="4" key="1">
    <citation type="journal article" date="2017" name="Nat. Microbiol.">
        <title>Global analysis of biosynthetic gene clusters reveals vast potential of secondary metabolite production in Penicillium species.</title>
        <authorList>
            <person name="Nielsen J.C."/>
            <person name="Grijseels S."/>
            <person name="Prigent S."/>
            <person name="Ji B."/>
            <person name="Dainat J."/>
            <person name="Nielsen K.F."/>
            <person name="Frisvad J.C."/>
            <person name="Workman M."/>
            <person name="Nielsen J."/>
        </authorList>
    </citation>
    <scope>NUCLEOTIDE SEQUENCE [LARGE SCALE GENOMIC DNA]</scope>
    <source>
        <strain evidence="4">IBT 24891</strain>
    </source>
</reference>
<name>A0A1V6SQU7_9EURO</name>
<feature type="domain" description="MOSC" evidence="2">
    <location>
        <begin position="187"/>
        <end position="393"/>
    </location>
</feature>
<dbReference type="OrthoDB" id="17255at2759"/>
<dbReference type="InterPro" id="IPR011037">
    <property type="entry name" value="Pyrv_Knase-like_insert_dom_sf"/>
</dbReference>
<evidence type="ECO:0000313" key="4">
    <source>
        <dbReference type="Proteomes" id="UP000191285"/>
    </source>
</evidence>
<dbReference type="SUPFAM" id="SSF141673">
    <property type="entry name" value="MOSC N-terminal domain-like"/>
    <property type="match status" value="1"/>
</dbReference>
<dbReference type="GO" id="GO:0003824">
    <property type="term" value="F:catalytic activity"/>
    <property type="evidence" value="ECO:0007669"/>
    <property type="project" value="InterPro"/>
</dbReference>
<evidence type="ECO:0000259" key="2">
    <source>
        <dbReference type="PROSITE" id="PS51340"/>
    </source>
</evidence>
<dbReference type="EMBL" id="MLKD01000024">
    <property type="protein sequence ID" value="OQE16417.1"/>
    <property type="molecule type" value="Genomic_DNA"/>
</dbReference>
<dbReference type="AlphaFoldDB" id="A0A1V6SQU7"/>
<organism evidence="3 4">
    <name type="scientific">Penicillium steckii</name>
    <dbReference type="NCBI Taxonomy" id="303698"/>
    <lineage>
        <taxon>Eukaryota</taxon>
        <taxon>Fungi</taxon>
        <taxon>Dikarya</taxon>
        <taxon>Ascomycota</taxon>
        <taxon>Pezizomycotina</taxon>
        <taxon>Eurotiomycetes</taxon>
        <taxon>Eurotiomycetidae</taxon>
        <taxon>Eurotiales</taxon>
        <taxon>Aspergillaceae</taxon>
        <taxon>Penicillium</taxon>
    </lineage>
</organism>
<feature type="region of interest" description="Disordered" evidence="1">
    <location>
        <begin position="317"/>
        <end position="341"/>
    </location>
</feature>
<protein>
    <recommendedName>
        <fullName evidence="2">MOSC domain-containing protein</fullName>
    </recommendedName>
</protein>
<evidence type="ECO:0000256" key="1">
    <source>
        <dbReference type="SAM" id="MobiDB-lite"/>
    </source>
</evidence>
<dbReference type="SUPFAM" id="SSF50800">
    <property type="entry name" value="PK beta-barrel domain-like"/>
    <property type="match status" value="1"/>
</dbReference>
<dbReference type="Pfam" id="PF03473">
    <property type="entry name" value="MOSC"/>
    <property type="match status" value="1"/>
</dbReference>
<dbReference type="GO" id="GO:0030151">
    <property type="term" value="F:molybdenum ion binding"/>
    <property type="evidence" value="ECO:0007669"/>
    <property type="project" value="InterPro"/>
</dbReference>
<dbReference type="STRING" id="303698.A0A1V6SQU7"/>
<dbReference type="Pfam" id="PF03476">
    <property type="entry name" value="MOSC_N"/>
    <property type="match status" value="1"/>
</dbReference>
<gene>
    <name evidence="3" type="ORF">PENSTE_c024G03257</name>
</gene>
<keyword evidence="4" id="KW-1185">Reference proteome</keyword>
<dbReference type="PROSITE" id="PS51340">
    <property type="entry name" value="MOSC"/>
    <property type="match status" value="1"/>
</dbReference>
<proteinExistence type="predicted"/>
<dbReference type="InterPro" id="IPR005302">
    <property type="entry name" value="MoCF_Sase_C"/>
</dbReference>
<dbReference type="Proteomes" id="UP000191285">
    <property type="component" value="Unassembled WGS sequence"/>
</dbReference>
<comment type="caution">
    <text evidence="3">The sequence shown here is derived from an EMBL/GenBank/DDBJ whole genome shotgun (WGS) entry which is preliminary data.</text>
</comment>
<dbReference type="GO" id="GO:0030170">
    <property type="term" value="F:pyridoxal phosphate binding"/>
    <property type="evidence" value="ECO:0007669"/>
    <property type="project" value="InterPro"/>
</dbReference>
<sequence>MVDQYHPKFDHPAGTKVDGLPRIKSIYLHPVKSCGPIEVDRALLTKTGFLFDRCFVLATGPLKEDSTEKWRFISQRTKPSMSTIETELWLPNKYNYTNTQDQSGGYLVMKFDNPETPTWADRIETFLRTWDSSTIPQTSFIVPLSLTTTELEGYQTKPKTFGIHSRDAKGIDMGEIPSVAEALPQLKKFLKIPHGDGLSLFRCTHDTLVRTDKNLAPLKHIGTPAVHGYTDQQPININSLSSVQAVSTLLPIENQPMDALRFRANIWIENAPAYDEEEWKRYCILPKSTSTAPHPRAQVAPILSVVCRTSRCTMPNVDPGKGTFDTDNPPADRKKGKPQPSTTLVQYRTVENGNKAALGYLGMHCVPEDWCLKVAEGQEEGLFVEVGDEIEVLERGVHLYGSTGNDY</sequence>